<name>A0ABN3X768_9ACTN</name>
<proteinExistence type="predicted"/>
<keyword evidence="3" id="KW-1185">Reference proteome</keyword>
<dbReference type="Proteomes" id="UP001501423">
    <property type="component" value="Unassembled WGS sequence"/>
</dbReference>
<comment type="caution">
    <text evidence="2">The sequence shown here is derived from an EMBL/GenBank/DDBJ whole genome shotgun (WGS) entry which is preliminary data.</text>
</comment>
<sequence>MPEGFAVEQHHDVEVDPVDPVQGRVGAPGAVGAHGGDLHADPADTPFDREGKGSDSAAVAPVRRPGTAVTPLGESARHVSHVRHMPAGRPVEGRPCPTFTTG</sequence>
<evidence type="ECO:0000256" key="1">
    <source>
        <dbReference type="SAM" id="MobiDB-lite"/>
    </source>
</evidence>
<gene>
    <name evidence="2" type="ORF">GCM10010478_48470</name>
</gene>
<evidence type="ECO:0000313" key="3">
    <source>
        <dbReference type="Proteomes" id="UP001501423"/>
    </source>
</evidence>
<organism evidence="2 3">
    <name type="scientific">Streptomyces erythrogriseus</name>
    <dbReference type="NCBI Taxonomy" id="284027"/>
    <lineage>
        <taxon>Bacteria</taxon>
        <taxon>Bacillati</taxon>
        <taxon>Actinomycetota</taxon>
        <taxon>Actinomycetes</taxon>
        <taxon>Kitasatosporales</taxon>
        <taxon>Streptomycetaceae</taxon>
        <taxon>Streptomyces</taxon>
        <taxon>Streptomyces griseoincarnatus group</taxon>
    </lineage>
</organism>
<evidence type="ECO:0000313" key="2">
    <source>
        <dbReference type="EMBL" id="GAA2941149.1"/>
    </source>
</evidence>
<feature type="compositionally biased region" description="Basic and acidic residues" evidence="1">
    <location>
        <begin position="36"/>
        <end position="53"/>
    </location>
</feature>
<feature type="compositionally biased region" description="Low complexity" evidence="1">
    <location>
        <begin position="18"/>
        <end position="31"/>
    </location>
</feature>
<accession>A0ABN3X768</accession>
<dbReference type="EMBL" id="BAAAVA010000070">
    <property type="protein sequence ID" value="GAA2941149.1"/>
    <property type="molecule type" value="Genomic_DNA"/>
</dbReference>
<reference evidence="2 3" key="1">
    <citation type="journal article" date="2019" name="Int. J. Syst. Evol. Microbiol.">
        <title>The Global Catalogue of Microorganisms (GCM) 10K type strain sequencing project: providing services to taxonomists for standard genome sequencing and annotation.</title>
        <authorList>
            <consortium name="The Broad Institute Genomics Platform"/>
            <consortium name="The Broad Institute Genome Sequencing Center for Infectious Disease"/>
            <person name="Wu L."/>
            <person name="Ma J."/>
        </authorList>
    </citation>
    <scope>NUCLEOTIDE SEQUENCE [LARGE SCALE GENOMIC DNA]</scope>
    <source>
        <strain evidence="2 3">JCM 9650</strain>
    </source>
</reference>
<feature type="region of interest" description="Disordered" evidence="1">
    <location>
        <begin position="1"/>
        <end position="102"/>
    </location>
</feature>
<protein>
    <submittedName>
        <fullName evidence="2">Uncharacterized protein</fullName>
    </submittedName>
</protein>